<evidence type="ECO:0000313" key="3">
    <source>
        <dbReference type="Proteomes" id="UP001375240"/>
    </source>
</evidence>
<feature type="compositionally biased region" description="Polar residues" evidence="1">
    <location>
        <begin position="1"/>
        <end position="10"/>
    </location>
</feature>
<dbReference type="Proteomes" id="UP001375240">
    <property type="component" value="Unassembled WGS sequence"/>
</dbReference>
<keyword evidence="3" id="KW-1185">Reference proteome</keyword>
<comment type="caution">
    <text evidence="2">The sequence shown here is derived from an EMBL/GenBank/DDBJ whole genome shotgun (WGS) entry which is preliminary data.</text>
</comment>
<feature type="compositionally biased region" description="Basic and acidic residues" evidence="1">
    <location>
        <begin position="34"/>
        <end position="51"/>
    </location>
</feature>
<gene>
    <name evidence="2" type="ORF">TWF696_004010</name>
</gene>
<protein>
    <submittedName>
        <fullName evidence="2">Uncharacterized protein</fullName>
    </submittedName>
</protein>
<evidence type="ECO:0000313" key="2">
    <source>
        <dbReference type="EMBL" id="KAK6354879.1"/>
    </source>
</evidence>
<accession>A0AAV9V7W3</accession>
<dbReference type="AlphaFoldDB" id="A0AAV9V7W3"/>
<feature type="region of interest" description="Disordered" evidence="1">
    <location>
        <begin position="1"/>
        <end position="51"/>
    </location>
</feature>
<organism evidence="2 3">
    <name type="scientific">Orbilia brochopaga</name>
    <dbReference type="NCBI Taxonomy" id="3140254"/>
    <lineage>
        <taxon>Eukaryota</taxon>
        <taxon>Fungi</taxon>
        <taxon>Dikarya</taxon>
        <taxon>Ascomycota</taxon>
        <taxon>Pezizomycotina</taxon>
        <taxon>Orbiliomycetes</taxon>
        <taxon>Orbiliales</taxon>
        <taxon>Orbiliaceae</taxon>
        <taxon>Orbilia</taxon>
    </lineage>
</organism>
<reference evidence="2 3" key="1">
    <citation type="submission" date="2019-10" db="EMBL/GenBank/DDBJ databases">
        <authorList>
            <person name="Palmer J.M."/>
        </authorList>
    </citation>
    <scope>NUCLEOTIDE SEQUENCE [LARGE SCALE GENOMIC DNA]</scope>
    <source>
        <strain evidence="2 3">TWF696</strain>
    </source>
</reference>
<sequence length="51" mass="5909">MLFWAKQSQQPKEDRKTAVASSRAVKSKLHQKPAMKERTGKFPLFKEGDVY</sequence>
<name>A0AAV9V7W3_9PEZI</name>
<evidence type="ECO:0000256" key="1">
    <source>
        <dbReference type="SAM" id="MobiDB-lite"/>
    </source>
</evidence>
<proteinExistence type="predicted"/>
<dbReference type="EMBL" id="JAVHNQ010000002">
    <property type="protein sequence ID" value="KAK6354879.1"/>
    <property type="molecule type" value="Genomic_DNA"/>
</dbReference>